<dbReference type="Pfam" id="PF13855">
    <property type="entry name" value="LRR_8"/>
    <property type="match status" value="1"/>
</dbReference>
<evidence type="ECO:0000313" key="20">
    <source>
        <dbReference type="EMBL" id="KAF2301091.1"/>
    </source>
</evidence>
<dbReference type="PRINTS" id="PR00019">
    <property type="entry name" value="LEURICHRPT"/>
</dbReference>
<dbReference type="GO" id="GO:0004672">
    <property type="term" value="F:protein kinase activity"/>
    <property type="evidence" value="ECO:0007669"/>
    <property type="project" value="InterPro"/>
</dbReference>
<dbReference type="SUPFAM" id="SSF52058">
    <property type="entry name" value="L domain-like"/>
    <property type="match status" value="1"/>
</dbReference>
<dbReference type="InterPro" id="IPR038566">
    <property type="entry name" value="Mediator_Med6_sf"/>
</dbReference>
<dbReference type="InterPro" id="IPR001245">
    <property type="entry name" value="Ser-Thr/Tyr_kinase_cat_dom"/>
</dbReference>
<keyword evidence="6 17" id="KW-0812">Transmembrane</keyword>
<evidence type="ECO:0000256" key="14">
    <source>
        <dbReference type="ARBA" id="ARBA00047899"/>
    </source>
</evidence>
<evidence type="ECO:0000256" key="16">
    <source>
        <dbReference type="SAM" id="MobiDB-lite"/>
    </source>
</evidence>
<dbReference type="Pfam" id="PF12819">
    <property type="entry name" value="Malectin_like"/>
    <property type="match status" value="1"/>
</dbReference>
<dbReference type="InterPro" id="IPR001611">
    <property type="entry name" value="Leu-rich_rpt"/>
</dbReference>
<dbReference type="Gene3D" id="3.80.10.10">
    <property type="entry name" value="Ribonuclease Inhibitor"/>
    <property type="match status" value="1"/>
</dbReference>
<keyword evidence="12" id="KW-0804">Transcription</keyword>
<dbReference type="InterPro" id="IPR011009">
    <property type="entry name" value="Kinase-like_dom_sf"/>
</dbReference>
<evidence type="ECO:0000259" key="19">
    <source>
        <dbReference type="Pfam" id="PF12819"/>
    </source>
</evidence>
<dbReference type="InterPro" id="IPR007018">
    <property type="entry name" value="Mediator_Med6"/>
</dbReference>
<evidence type="ECO:0000256" key="6">
    <source>
        <dbReference type="ARBA" id="ARBA00022692"/>
    </source>
</evidence>
<dbReference type="FunFam" id="3.80.10.10:FF:000129">
    <property type="entry name" value="Leucine-rich repeat receptor-like kinase"/>
    <property type="match status" value="1"/>
</dbReference>
<keyword evidence="8" id="KW-0677">Repeat</keyword>
<keyword evidence="5" id="KW-0433">Leucine-rich repeat</keyword>
<proteinExistence type="inferred from homology"/>
<dbReference type="InterPro" id="IPR024788">
    <property type="entry name" value="Malectin-like_Carb-bd_dom"/>
</dbReference>
<dbReference type="Gene3D" id="2.60.120.430">
    <property type="entry name" value="Galactose-binding lectin"/>
    <property type="match status" value="1"/>
</dbReference>
<evidence type="ECO:0000256" key="9">
    <source>
        <dbReference type="ARBA" id="ARBA00022989"/>
    </source>
</evidence>
<evidence type="ECO:0000256" key="3">
    <source>
        <dbReference type="ARBA" id="ARBA00007526"/>
    </source>
</evidence>
<evidence type="ECO:0000256" key="11">
    <source>
        <dbReference type="ARBA" id="ARBA00023136"/>
    </source>
</evidence>
<comment type="catalytic activity">
    <reaction evidence="14">
        <text>L-threonyl-[protein] + ATP = O-phospho-L-threonyl-[protein] + ADP + H(+)</text>
        <dbReference type="Rhea" id="RHEA:46608"/>
        <dbReference type="Rhea" id="RHEA-COMP:11060"/>
        <dbReference type="Rhea" id="RHEA-COMP:11605"/>
        <dbReference type="ChEBI" id="CHEBI:15378"/>
        <dbReference type="ChEBI" id="CHEBI:30013"/>
        <dbReference type="ChEBI" id="CHEBI:30616"/>
        <dbReference type="ChEBI" id="CHEBI:61977"/>
        <dbReference type="ChEBI" id="CHEBI:456216"/>
        <dbReference type="EC" id="2.7.11.1"/>
    </reaction>
</comment>
<feature type="domain" description="Serine-threonine/tyrosine-protein kinase catalytic" evidence="18">
    <location>
        <begin position="409"/>
        <end position="475"/>
    </location>
</feature>
<accession>A0A6A6LI12</accession>
<dbReference type="GO" id="GO:0003712">
    <property type="term" value="F:transcription coregulator activity"/>
    <property type="evidence" value="ECO:0007669"/>
    <property type="project" value="InterPro"/>
</dbReference>
<evidence type="ECO:0000256" key="10">
    <source>
        <dbReference type="ARBA" id="ARBA00023015"/>
    </source>
</evidence>
<dbReference type="InterPro" id="IPR032675">
    <property type="entry name" value="LRR_dom_sf"/>
</dbReference>
<evidence type="ECO:0000313" key="21">
    <source>
        <dbReference type="Proteomes" id="UP000467840"/>
    </source>
</evidence>
<keyword evidence="10" id="KW-0805">Transcription regulation</keyword>
<feature type="transmembrane region" description="Helical" evidence="17">
    <location>
        <begin position="251"/>
        <end position="269"/>
    </location>
</feature>
<reference evidence="20 21" key="1">
    <citation type="journal article" date="2020" name="Mol. Plant">
        <title>The Chromosome-Based Rubber Tree Genome Provides New Insights into Spurge Genome Evolution and Rubber Biosynthesis.</title>
        <authorList>
            <person name="Liu J."/>
            <person name="Shi C."/>
            <person name="Shi C.C."/>
            <person name="Li W."/>
            <person name="Zhang Q.J."/>
            <person name="Zhang Y."/>
            <person name="Li K."/>
            <person name="Lu H.F."/>
            <person name="Shi C."/>
            <person name="Zhu S.T."/>
            <person name="Xiao Z.Y."/>
            <person name="Nan H."/>
            <person name="Yue Y."/>
            <person name="Zhu X.G."/>
            <person name="Wu Y."/>
            <person name="Hong X.N."/>
            <person name="Fan G.Y."/>
            <person name="Tong Y."/>
            <person name="Zhang D."/>
            <person name="Mao C.L."/>
            <person name="Liu Y.L."/>
            <person name="Hao S.J."/>
            <person name="Liu W.Q."/>
            <person name="Lv M.Q."/>
            <person name="Zhang H.B."/>
            <person name="Liu Y."/>
            <person name="Hu-Tang G.R."/>
            <person name="Wang J.P."/>
            <person name="Wang J.H."/>
            <person name="Sun Y.H."/>
            <person name="Ni S.B."/>
            <person name="Chen W.B."/>
            <person name="Zhang X.C."/>
            <person name="Jiao Y.N."/>
            <person name="Eichler E.E."/>
            <person name="Li G.H."/>
            <person name="Liu X."/>
            <person name="Gao L.Z."/>
        </authorList>
    </citation>
    <scope>NUCLEOTIDE SEQUENCE [LARGE SCALE GENOMIC DNA]</scope>
    <source>
        <strain evidence="21">cv. GT1</strain>
        <tissue evidence="20">Leaf</tissue>
    </source>
</reference>
<keyword evidence="13" id="KW-0539">Nucleus</keyword>
<dbReference type="EC" id="2.7.11.1" evidence="4"/>
<dbReference type="PROSITE" id="PS51450">
    <property type="entry name" value="LRR"/>
    <property type="match status" value="1"/>
</dbReference>
<evidence type="ECO:0000256" key="7">
    <source>
        <dbReference type="ARBA" id="ARBA00022729"/>
    </source>
</evidence>
<evidence type="ECO:0000256" key="4">
    <source>
        <dbReference type="ARBA" id="ARBA00012513"/>
    </source>
</evidence>
<dbReference type="SUPFAM" id="SSF56112">
    <property type="entry name" value="Protein kinase-like (PK-like)"/>
    <property type="match status" value="1"/>
</dbReference>
<organism evidence="20 21">
    <name type="scientific">Hevea brasiliensis</name>
    <name type="common">Para rubber tree</name>
    <name type="synonym">Siphonia brasiliensis</name>
    <dbReference type="NCBI Taxonomy" id="3981"/>
    <lineage>
        <taxon>Eukaryota</taxon>
        <taxon>Viridiplantae</taxon>
        <taxon>Streptophyta</taxon>
        <taxon>Embryophyta</taxon>
        <taxon>Tracheophyta</taxon>
        <taxon>Spermatophyta</taxon>
        <taxon>Magnoliopsida</taxon>
        <taxon>eudicotyledons</taxon>
        <taxon>Gunneridae</taxon>
        <taxon>Pentapetalae</taxon>
        <taxon>rosids</taxon>
        <taxon>fabids</taxon>
        <taxon>Malpighiales</taxon>
        <taxon>Euphorbiaceae</taxon>
        <taxon>Crotonoideae</taxon>
        <taxon>Micrandreae</taxon>
        <taxon>Hevea</taxon>
    </lineage>
</organism>
<feature type="compositionally biased region" description="Pro residues" evidence="16">
    <location>
        <begin position="696"/>
        <end position="705"/>
    </location>
</feature>
<evidence type="ECO:0000256" key="2">
    <source>
        <dbReference type="ARBA" id="ARBA00004167"/>
    </source>
</evidence>
<name>A0A6A6LI12_HEVBR</name>
<dbReference type="Gene3D" id="3.10.450.580">
    <property type="entry name" value="Mediator complex, subunit Med6"/>
    <property type="match status" value="1"/>
</dbReference>
<feature type="compositionally biased region" description="Polar residues" evidence="16">
    <location>
        <begin position="720"/>
        <end position="730"/>
    </location>
</feature>
<keyword evidence="21" id="KW-1185">Reference proteome</keyword>
<dbReference type="Pfam" id="PF04934">
    <property type="entry name" value="Med6"/>
    <property type="match status" value="1"/>
</dbReference>
<feature type="domain" description="Malectin-like" evidence="19">
    <location>
        <begin position="1"/>
        <end position="236"/>
    </location>
</feature>
<dbReference type="Pfam" id="PF07714">
    <property type="entry name" value="PK_Tyr_Ser-Thr"/>
    <property type="match status" value="1"/>
</dbReference>
<evidence type="ECO:0000256" key="13">
    <source>
        <dbReference type="ARBA" id="ARBA00023242"/>
    </source>
</evidence>
<feature type="region of interest" description="Disordered" evidence="16">
    <location>
        <begin position="692"/>
        <end position="745"/>
    </location>
</feature>
<dbReference type="GO" id="GO:0016592">
    <property type="term" value="C:mediator complex"/>
    <property type="evidence" value="ECO:0007669"/>
    <property type="project" value="InterPro"/>
</dbReference>
<keyword evidence="11 17" id="KW-0472">Membrane</keyword>
<dbReference type="EMBL" id="JAAGAX010000010">
    <property type="protein sequence ID" value="KAF2301091.1"/>
    <property type="molecule type" value="Genomic_DNA"/>
</dbReference>
<evidence type="ECO:0000259" key="18">
    <source>
        <dbReference type="Pfam" id="PF07714"/>
    </source>
</evidence>
<gene>
    <name evidence="20" type="ORF">GH714_020025</name>
</gene>
<dbReference type="Gene3D" id="1.10.510.10">
    <property type="entry name" value="Transferase(Phosphotransferase) domain 1"/>
    <property type="match status" value="2"/>
</dbReference>
<dbReference type="PANTHER" id="PTHR45631:SF206">
    <property type="entry name" value="PROTEIN KINASE DOMAIN-CONTAINING PROTEIN"/>
    <property type="match status" value="1"/>
</dbReference>
<evidence type="ECO:0000256" key="17">
    <source>
        <dbReference type="SAM" id="Phobius"/>
    </source>
</evidence>
<feature type="transmembrane region" description="Helical" evidence="17">
    <location>
        <begin position="362"/>
        <end position="381"/>
    </location>
</feature>
<protein>
    <recommendedName>
        <fullName evidence="4">non-specific serine/threonine protein kinase</fullName>
        <ecNumber evidence="4">2.7.11.1</ecNumber>
    </recommendedName>
</protein>
<dbReference type="GO" id="GO:0016020">
    <property type="term" value="C:membrane"/>
    <property type="evidence" value="ECO:0007669"/>
    <property type="project" value="UniProtKB-SubCell"/>
</dbReference>
<evidence type="ECO:0000256" key="5">
    <source>
        <dbReference type="ARBA" id="ARBA00022614"/>
    </source>
</evidence>
<dbReference type="PANTHER" id="PTHR45631">
    <property type="entry name" value="OS07G0107800 PROTEIN-RELATED"/>
    <property type="match status" value="1"/>
</dbReference>
<evidence type="ECO:0000256" key="1">
    <source>
        <dbReference type="ARBA" id="ARBA00004123"/>
    </source>
</evidence>
<comment type="subcellular location">
    <subcellularLocation>
        <location evidence="2">Membrane</location>
        <topology evidence="2">Single-pass membrane protein</topology>
    </subcellularLocation>
    <subcellularLocation>
        <location evidence="1">Nucleus</location>
    </subcellularLocation>
</comment>
<comment type="caution">
    <text evidence="20">The sequence shown here is derived from an EMBL/GenBank/DDBJ whole genome shotgun (WGS) entry which is preliminary data.</text>
</comment>
<sequence length="745" mass="83108">MYGNYDSKNEVPEFAITVGFDELDITFENVSQIRTVEIIQVPKTDYIYVCLLKSGSTIPFISALELRQLNNDTYKIQSGSLVLATRLDLFIRYKDDMYDRIWQPLNVSSWKPISAQYTSDILSSNDYKIPSAVMRTAVIPADGGKTLKFTWYPNDPTRWFYIYLHFAEVENTQVSQKRILNITVNGGPWYNELVLDNYLSPHTIQPNFPVRENVSFSINVMENSTLSPILNALEIYGLVDVQQLPTDQVDVWAADIMVIVLLFIISLNLSSSGLEGTIDPLFSRFTSLEYLDLSYNSLSGSIPESLSEITSLKTLNLSGNKLSGLVPSVLVDKFDKGTLNLSVTGNTDLCFRNPCQKKKKNFTVPLVASITSILLVLGFIFNSKKDGKTLEARNRQFTYSELVAITNDFQKALLLTRVHHRNLASLIGYCDDGPHMGLVYEYMANGNLQEHLADGKAAVLTWELRLQIGIDTAQGQPAILKNHDNTHIVQWVNPMLGRGEIRGIMDPRLGGYYDINCVWKAVEIAMACVSSSSIQRPTMSEVVVELKECLDIEMAGRNNSIVKNDSENTASSIEMMITDIETSLGPQASDGTNLFVIRKQKRDSPEKVTPMLTYYILDGSIYQAPQLCNVFAARIGRALYYISKAFTTAASKLEKIGYVDEGEGVPSESKAGKDVIDFKEVKRIDHILASLQRKLPPAPPPPPFPDGYVLPTTEAEKGAETQQGVESQPSVDPIIDQGPAKRMKF</sequence>
<evidence type="ECO:0000256" key="8">
    <source>
        <dbReference type="ARBA" id="ARBA00022737"/>
    </source>
</evidence>
<evidence type="ECO:0000256" key="12">
    <source>
        <dbReference type="ARBA" id="ARBA00023163"/>
    </source>
</evidence>
<comment type="similarity">
    <text evidence="3">Belongs to the Mediator complex subunit 6 family.</text>
</comment>
<evidence type="ECO:0000256" key="15">
    <source>
        <dbReference type="ARBA" id="ARBA00048679"/>
    </source>
</evidence>
<keyword evidence="7" id="KW-0732">Signal</keyword>
<dbReference type="Proteomes" id="UP000467840">
    <property type="component" value="Chromosome 4"/>
</dbReference>
<dbReference type="GO" id="GO:0006357">
    <property type="term" value="P:regulation of transcription by RNA polymerase II"/>
    <property type="evidence" value="ECO:0007669"/>
    <property type="project" value="InterPro"/>
</dbReference>
<comment type="catalytic activity">
    <reaction evidence="15">
        <text>L-seryl-[protein] + ATP = O-phospho-L-seryl-[protein] + ADP + H(+)</text>
        <dbReference type="Rhea" id="RHEA:17989"/>
        <dbReference type="Rhea" id="RHEA-COMP:9863"/>
        <dbReference type="Rhea" id="RHEA-COMP:11604"/>
        <dbReference type="ChEBI" id="CHEBI:15378"/>
        <dbReference type="ChEBI" id="CHEBI:29999"/>
        <dbReference type="ChEBI" id="CHEBI:30616"/>
        <dbReference type="ChEBI" id="CHEBI:83421"/>
        <dbReference type="ChEBI" id="CHEBI:456216"/>
        <dbReference type="EC" id="2.7.11.1"/>
    </reaction>
</comment>
<dbReference type="AlphaFoldDB" id="A0A6A6LI12"/>
<keyword evidence="9 17" id="KW-1133">Transmembrane helix</keyword>